<dbReference type="EMBL" id="RBNI01005757">
    <property type="protein sequence ID" value="RUP46503.1"/>
    <property type="molecule type" value="Genomic_DNA"/>
</dbReference>
<name>A0A433D6Q4_9FUNG</name>
<reference evidence="1 2" key="1">
    <citation type="journal article" date="2018" name="New Phytol.">
        <title>Phylogenomics of Endogonaceae and evolution of mycorrhizas within Mucoromycota.</title>
        <authorList>
            <person name="Chang Y."/>
            <person name="Desiro A."/>
            <person name="Na H."/>
            <person name="Sandor L."/>
            <person name="Lipzen A."/>
            <person name="Clum A."/>
            <person name="Barry K."/>
            <person name="Grigoriev I.V."/>
            <person name="Martin F.M."/>
            <person name="Stajich J.E."/>
            <person name="Smith M.E."/>
            <person name="Bonito G."/>
            <person name="Spatafora J.W."/>
        </authorList>
    </citation>
    <scope>NUCLEOTIDE SEQUENCE [LARGE SCALE GENOMIC DNA]</scope>
    <source>
        <strain evidence="1 2">GMNB39</strain>
    </source>
</reference>
<accession>A0A433D6Q4</accession>
<protein>
    <submittedName>
        <fullName evidence="1">Uncharacterized protein</fullName>
    </submittedName>
</protein>
<dbReference type="Proteomes" id="UP000268093">
    <property type="component" value="Unassembled WGS sequence"/>
</dbReference>
<keyword evidence="2" id="KW-1185">Reference proteome</keyword>
<sequence>MEMTLNIAIYHAPQRPNQFVHLPGVGASYGIRNPNPCDAKLIDSLVNAQKIDEIAPERVLGGESDLEALALDEGDDLNGLGGNVVHVLAVRELAEVGGGADDNVKTVNTRFDRNPGVVHVAPDVRQDLGFEP</sequence>
<proteinExistence type="predicted"/>
<evidence type="ECO:0000313" key="2">
    <source>
        <dbReference type="Proteomes" id="UP000268093"/>
    </source>
</evidence>
<evidence type="ECO:0000313" key="1">
    <source>
        <dbReference type="EMBL" id="RUP46503.1"/>
    </source>
</evidence>
<gene>
    <name evidence="1" type="ORF">BC936DRAFT_146885</name>
</gene>
<comment type="caution">
    <text evidence="1">The sequence shown here is derived from an EMBL/GenBank/DDBJ whole genome shotgun (WGS) entry which is preliminary data.</text>
</comment>
<organism evidence="1 2">
    <name type="scientific">Jimgerdemannia flammicorona</name>
    <dbReference type="NCBI Taxonomy" id="994334"/>
    <lineage>
        <taxon>Eukaryota</taxon>
        <taxon>Fungi</taxon>
        <taxon>Fungi incertae sedis</taxon>
        <taxon>Mucoromycota</taxon>
        <taxon>Mucoromycotina</taxon>
        <taxon>Endogonomycetes</taxon>
        <taxon>Endogonales</taxon>
        <taxon>Endogonaceae</taxon>
        <taxon>Jimgerdemannia</taxon>
    </lineage>
</organism>